<gene>
    <name evidence="1" type="ORF">HBE96_17750</name>
</gene>
<evidence type="ECO:0000313" key="1">
    <source>
        <dbReference type="EMBL" id="NMM64464.1"/>
    </source>
</evidence>
<proteinExistence type="predicted"/>
<dbReference type="EMBL" id="JABBNI010000037">
    <property type="protein sequence ID" value="NMM64464.1"/>
    <property type="molecule type" value="Genomic_DNA"/>
</dbReference>
<comment type="caution">
    <text evidence="1">The sequence shown here is derived from an EMBL/GenBank/DDBJ whole genome shotgun (WGS) entry which is preliminary data.</text>
</comment>
<evidence type="ECO:0000313" key="2">
    <source>
        <dbReference type="Proteomes" id="UP000537131"/>
    </source>
</evidence>
<keyword evidence="2" id="KW-1185">Reference proteome</keyword>
<protein>
    <submittedName>
        <fullName evidence="1">Uncharacterized protein</fullName>
    </submittedName>
</protein>
<dbReference type="AlphaFoldDB" id="A0A7Y0EJ75"/>
<organism evidence="1 2">
    <name type="scientific">Clostridium muellerianum</name>
    <dbReference type="NCBI Taxonomy" id="2716538"/>
    <lineage>
        <taxon>Bacteria</taxon>
        <taxon>Bacillati</taxon>
        <taxon>Bacillota</taxon>
        <taxon>Clostridia</taxon>
        <taxon>Eubacteriales</taxon>
        <taxon>Clostridiaceae</taxon>
        <taxon>Clostridium</taxon>
    </lineage>
</organism>
<dbReference type="RefSeq" id="WP_169299059.1">
    <property type="nucleotide sequence ID" value="NZ_JABBNI010000037.1"/>
</dbReference>
<sequence length="184" mass="21537">MKKVDELYKLMLDYKQILEISESKKDLHLLNEFINLLKSHKGSSYNEFVQKLNSNTPPVKVKPQNTKYDISKVVLAYKNSMAKNNTQLSKYDAELLKSFNNKYPNIKSIVSLKISELYKKIHSTPLKSFTLVELQFLLKFYFDTKLPSRNTKQDLYDRLLNNIYQNNYLDSLTDGYSNVSSDLK</sequence>
<reference evidence="1 2" key="1">
    <citation type="submission" date="2020-04" db="EMBL/GenBank/DDBJ databases">
        <authorList>
            <person name="Doyle D.A."/>
        </authorList>
    </citation>
    <scope>NUCLEOTIDE SEQUENCE [LARGE SCALE GENOMIC DNA]</scope>
    <source>
        <strain evidence="1 2">P21</strain>
    </source>
</reference>
<accession>A0A7Y0EJ75</accession>
<reference evidence="1 2" key="2">
    <citation type="submission" date="2020-06" db="EMBL/GenBank/DDBJ databases">
        <title>Complete Genome Sequence of Clostridium muelleri sp. nov. P21T, an Acid-Alcohol Producing Acetogen Isolated from Old Hay.</title>
        <authorList>
            <person name="Duncan K.E."/>
            <person name="Tanner R.S."/>
        </authorList>
    </citation>
    <scope>NUCLEOTIDE SEQUENCE [LARGE SCALE GENOMIC DNA]</scope>
    <source>
        <strain evidence="1 2">P21</strain>
    </source>
</reference>
<name>A0A7Y0EJ75_9CLOT</name>
<dbReference type="Proteomes" id="UP000537131">
    <property type="component" value="Unassembled WGS sequence"/>
</dbReference>